<protein>
    <recommendedName>
        <fullName evidence="3">F-box domain-containing protein</fullName>
    </recommendedName>
</protein>
<accession>A0A5C2RTT0</accession>
<name>A0A5C2RTT0_9APHY</name>
<dbReference type="AlphaFoldDB" id="A0A5C2RTT0"/>
<gene>
    <name evidence="1" type="ORF">L227DRAFT_580654</name>
</gene>
<dbReference type="EMBL" id="ML122307">
    <property type="protein sequence ID" value="RPD54379.1"/>
    <property type="molecule type" value="Genomic_DNA"/>
</dbReference>
<organism evidence="1 2">
    <name type="scientific">Lentinus tigrinus ALCF2SS1-6</name>
    <dbReference type="NCBI Taxonomy" id="1328759"/>
    <lineage>
        <taxon>Eukaryota</taxon>
        <taxon>Fungi</taxon>
        <taxon>Dikarya</taxon>
        <taxon>Basidiomycota</taxon>
        <taxon>Agaricomycotina</taxon>
        <taxon>Agaricomycetes</taxon>
        <taxon>Polyporales</taxon>
        <taxon>Polyporaceae</taxon>
        <taxon>Lentinus</taxon>
    </lineage>
</organism>
<reference evidence="1" key="1">
    <citation type="journal article" date="2018" name="Genome Biol. Evol.">
        <title>Genomics and development of Lentinus tigrinus, a white-rot wood-decaying mushroom with dimorphic fruiting bodies.</title>
        <authorList>
            <person name="Wu B."/>
            <person name="Xu Z."/>
            <person name="Knudson A."/>
            <person name="Carlson A."/>
            <person name="Chen N."/>
            <person name="Kovaka S."/>
            <person name="LaButti K."/>
            <person name="Lipzen A."/>
            <person name="Pennachio C."/>
            <person name="Riley R."/>
            <person name="Schakwitz W."/>
            <person name="Umezawa K."/>
            <person name="Ohm R.A."/>
            <person name="Grigoriev I.V."/>
            <person name="Nagy L.G."/>
            <person name="Gibbons J."/>
            <person name="Hibbett D."/>
        </authorList>
    </citation>
    <scope>NUCLEOTIDE SEQUENCE [LARGE SCALE GENOMIC DNA]</scope>
    <source>
        <strain evidence="1">ALCF2SS1-6</strain>
    </source>
</reference>
<dbReference type="Proteomes" id="UP000313359">
    <property type="component" value="Unassembled WGS sequence"/>
</dbReference>
<dbReference type="STRING" id="1328759.A0A5C2RTT0"/>
<evidence type="ECO:0000313" key="2">
    <source>
        <dbReference type="Proteomes" id="UP000313359"/>
    </source>
</evidence>
<keyword evidence="2" id="KW-1185">Reference proteome</keyword>
<evidence type="ECO:0000313" key="1">
    <source>
        <dbReference type="EMBL" id="RPD54379.1"/>
    </source>
</evidence>
<evidence type="ECO:0008006" key="3">
    <source>
        <dbReference type="Google" id="ProtNLM"/>
    </source>
</evidence>
<proteinExistence type="predicted"/>
<sequence>MTQLRTLGIDYCSDSYELSLLSHIASNFHLLTTLELHRYRSHGDMEIPMLNIARPLASLSNLRILKIHLDFPGAPTNIQGERLFSTTAHSRPSFRTTCLQPQRHLTWTTRFMIAAAADGSNTPPAHDTQPDGQKIP</sequence>
<dbReference type="OrthoDB" id="2799179at2759"/>